<feature type="compositionally biased region" description="Basic and acidic residues" evidence="1">
    <location>
        <begin position="13"/>
        <end position="41"/>
    </location>
</feature>
<name>A0A9N9IAY0_9GLOM</name>
<proteinExistence type="predicted"/>
<feature type="region of interest" description="Disordered" evidence="1">
    <location>
        <begin position="441"/>
        <end position="462"/>
    </location>
</feature>
<reference evidence="2" key="1">
    <citation type="submission" date="2021-06" db="EMBL/GenBank/DDBJ databases">
        <authorList>
            <person name="Kallberg Y."/>
            <person name="Tangrot J."/>
            <person name="Rosling A."/>
        </authorList>
    </citation>
    <scope>NUCLEOTIDE SEQUENCE</scope>
    <source>
        <strain evidence="2">IN212</strain>
    </source>
</reference>
<comment type="caution">
    <text evidence="2">The sequence shown here is derived from an EMBL/GenBank/DDBJ whole genome shotgun (WGS) entry which is preliminary data.</text>
</comment>
<gene>
    <name evidence="2" type="ORF">RFULGI_LOCUS12001</name>
</gene>
<feature type="non-terminal residue" evidence="2">
    <location>
        <position position="1"/>
    </location>
</feature>
<sequence>KSLPKQKSSPNFKQERNANGKQERNADGKHERNTKDKHERNTNYVIKNELYAKRNKLKKLQIELSLKIKDDLGYHSKNLTDLRNRLGSNTEGNNDLEKELESTTTPQVGSPPPYYETIDSIETLDRIRYSAHIATINDESKTCDSIDGMKLGNRLEVRNNVSVSIETLDRIRYSAHVVIINDESKTCNNIDGMKLGNRSEVRNNVSEYISVYSTIFQGPSDIAITEAERLFSLLKNQKDKIDNILDSYAVYAVGPKFQNDYSMPYIACWAANPLTVSIMEKISGLFNHEFEFSTTNSDAVEQFEIDLNNCGVTEFLSNQCPSLNKFICYYIDSLEICSSPIPKSDNTCVIIQKKKHSPHKANNNITSTKVHENDYSLSSKAIAIGNKKSRSSTATTKEWTMRDEFSETTGNKWLYRFTDSDVYDTLDNRFSINTDLHKGESVTVTSKNNNQPLKENDDEFIK</sequence>
<evidence type="ECO:0000313" key="3">
    <source>
        <dbReference type="Proteomes" id="UP000789396"/>
    </source>
</evidence>
<feature type="compositionally biased region" description="Polar residues" evidence="1">
    <location>
        <begin position="442"/>
        <end position="453"/>
    </location>
</feature>
<keyword evidence="3" id="KW-1185">Reference proteome</keyword>
<feature type="region of interest" description="Disordered" evidence="1">
    <location>
        <begin position="1"/>
        <end position="42"/>
    </location>
</feature>
<evidence type="ECO:0000313" key="2">
    <source>
        <dbReference type="EMBL" id="CAG8729248.1"/>
    </source>
</evidence>
<organism evidence="2 3">
    <name type="scientific">Racocetra fulgida</name>
    <dbReference type="NCBI Taxonomy" id="60492"/>
    <lineage>
        <taxon>Eukaryota</taxon>
        <taxon>Fungi</taxon>
        <taxon>Fungi incertae sedis</taxon>
        <taxon>Mucoromycota</taxon>
        <taxon>Glomeromycotina</taxon>
        <taxon>Glomeromycetes</taxon>
        <taxon>Diversisporales</taxon>
        <taxon>Gigasporaceae</taxon>
        <taxon>Racocetra</taxon>
    </lineage>
</organism>
<feature type="compositionally biased region" description="Polar residues" evidence="1">
    <location>
        <begin position="1"/>
        <end position="12"/>
    </location>
</feature>
<feature type="region of interest" description="Disordered" evidence="1">
    <location>
        <begin position="83"/>
        <end position="113"/>
    </location>
</feature>
<dbReference type="AlphaFoldDB" id="A0A9N9IAY0"/>
<evidence type="ECO:0000256" key="1">
    <source>
        <dbReference type="SAM" id="MobiDB-lite"/>
    </source>
</evidence>
<dbReference type="OrthoDB" id="2433227at2759"/>
<feature type="non-terminal residue" evidence="2">
    <location>
        <position position="462"/>
    </location>
</feature>
<dbReference type="Proteomes" id="UP000789396">
    <property type="component" value="Unassembled WGS sequence"/>
</dbReference>
<protein>
    <submittedName>
        <fullName evidence="2">7772_t:CDS:1</fullName>
    </submittedName>
</protein>
<dbReference type="EMBL" id="CAJVPZ010027737">
    <property type="protein sequence ID" value="CAG8729248.1"/>
    <property type="molecule type" value="Genomic_DNA"/>
</dbReference>
<accession>A0A9N9IAY0</accession>